<dbReference type="OrthoDB" id="9806984at2"/>
<evidence type="ECO:0000256" key="1">
    <source>
        <dbReference type="SAM" id="MobiDB-lite"/>
    </source>
</evidence>
<keyword evidence="2" id="KW-1133">Transmembrane helix</keyword>
<dbReference type="PANTHER" id="PTHR36698">
    <property type="entry name" value="BLL5892 PROTEIN"/>
    <property type="match status" value="1"/>
</dbReference>
<dbReference type="EMBL" id="PSYR01000001">
    <property type="protein sequence ID" value="RCN58479.1"/>
    <property type="molecule type" value="Genomic_DNA"/>
</dbReference>
<keyword evidence="2" id="KW-0472">Membrane</keyword>
<dbReference type="STRING" id="163359.A9R16_03620"/>
<evidence type="ECO:0000313" key="3">
    <source>
        <dbReference type="EMBL" id="RCN58479.1"/>
    </source>
</evidence>
<protein>
    <submittedName>
        <fullName evidence="3">MCE family protein</fullName>
    </submittedName>
</protein>
<evidence type="ECO:0000313" key="4">
    <source>
        <dbReference type="Proteomes" id="UP000253250"/>
    </source>
</evidence>
<comment type="caution">
    <text evidence="3">The sequence shown here is derived from an EMBL/GenBank/DDBJ whole genome shotgun (WGS) entry which is preliminary data.</text>
</comment>
<accession>A0A1C2FY90</accession>
<feature type="transmembrane region" description="Helical" evidence="2">
    <location>
        <begin position="12"/>
        <end position="30"/>
    </location>
</feature>
<name>A0A1C2FY90_9GAMM</name>
<reference evidence="3 4" key="1">
    <citation type="submission" date="2018-02" db="EMBL/GenBank/DDBJ databases">
        <title>Insights into the biology of acidophilic members of the Acidiferrobacteraceae family derived from comparative genomic analyses.</title>
        <authorList>
            <person name="Issotta F."/>
            <person name="Thyssen C."/>
            <person name="Mena C."/>
            <person name="Moya A."/>
            <person name="Bellenberg S."/>
            <person name="Sproer C."/>
            <person name="Covarrubias P.C."/>
            <person name="Sand W."/>
            <person name="Quatrini R."/>
            <person name="Vera M."/>
        </authorList>
    </citation>
    <scope>NUCLEOTIDE SEQUENCE [LARGE SCALE GENOMIC DNA]</scope>
    <source>
        <strain evidence="4">m-1</strain>
    </source>
</reference>
<feature type="region of interest" description="Disordered" evidence="1">
    <location>
        <begin position="276"/>
        <end position="296"/>
    </location>
</feature>
<dbReference type="AlphaFoldDB" id="A0A1C2FY90"/>
<dbReference type="PANTHER" id="PTHR36698:SF2">
    <property type="entry name" value="MCE_MLAD DOMAIN-CONTAINING PROTEIN"/>
    <property type="match status" value="1"/>
</dbReference>
<dbReference type="RefSeq" id="WP_065971954.1">
    <property type="nucleotide sequence ID" value="NZ_CP080624.1"/>
</dbReference>
<gene>
    <name evidence="3" type="ORF">C4900_01405</name>
</gene>
<sequence length="296" mass="32124">MNSRSHALRTGIFIAVFTAAILAATLWISGAHQRRLPYVVVTRGNVFGLRAESTVFYRGIEAGIVKHIAVDAHDPREILISIAVDRSIPITRGTYAQLKLQGVTGMSALELNTTADMRPLMTSATHPAHIPMRPSFLTRLTRAGTRVARQLTALSTDLRKALNATNRHHLAAILAHAAQASRQWTALSARLNRAAARLPAMETTADTALARMAGVENQVRALGRHLQNLSETAQGAGNMLLIRTLPKVDRALDRLTSAAADVERLSRSLRHHPRELLLGARPLAPGPGEKGYKEAP</sequence>
<keyword evidence="4" id="KW-1185">Reference proteome</keyword>
<dbReference type="InterPro" id="IPR003399">
    <property type="entry name" value="Mce/MlaD"/>
</dbReference>
<dbReference type="Proteomes" id="UP000253250">
    <property type="component" value="Unassembled WGS sequence"/>
</dbReference>
<keyword evidence="2" id="KW-0812">Transmembrane</keyword>
<proteinExistence type="predicted"/>
<dbReference type="Pfam" id="PF02470">
    <property type="entry name" value="MlaD"/>
    <property type="match status" value="1"/>
</dbReference>
<evidence type="ECO:0000256" key="2">
    <source>
        <dbReference type="SAM" id="Phobius"/>
    </source>
</evidence>
<feature type="compositionally biased region" description="Low complexity" evidence="1">
    <location>
        <begin position="276"/>
        <end position="287"/>
    </location>
</feature>
<organism evidence="3 4">
    <name type="scientific">Acidiferrobacter thiooxydans</name>
    <dbReference type="NCBI Taxonomy" id="163359"/>
    <lineage>
        <taxon>Bacteria</taxon>
        <taxon>Pseudomonadati</taxon>
        <taxon>Pseudomonadota</taxon>
        <taxon>Gammaproteobacteria</taxon>
        <taxon>Acidiferrobacterales</taxon>
        <taxon>Acidiferrobacteraceae</taxon>
        <taxon>Acidiferrobacter</taxon>
    </lineage>
</organism>